<dbReference type="Gene3D" id="3.30.70.260">
    <property type="match status" value="1"/>
</dbReference>
<dbReference type="Gene3D" id="3.40.50.1360">
    <property type="match status" value="1"/>
</dbReference>
<dbReference type="PANTHER" id="PTHR43748:SF2">
    <property type="entry name" value="RIBOSE-5-PHOSPHATE ISOMERASE 2-RELATED"/>
    <property type="match status" value="1"/>
</dbReference>
<evidence type="ECO:0000313" key="4">
    <source>
        <dbReference type="Proteomes" id="UP000095767"/>
    </source>
</evidence>
<dbReference type="InterPro" id="IPR004788">
    <property type="entry name" value="Ribose5P_isomerase_type_A"/>
</dbReference>
<dbReference type="GO" id="GO:0004751">
    <property type="term" value="F:ribose-5-phosphate isomerase activity"/>
    <property type="evidence" value="ECO:0007669"/>
    <property type="project" value="UniProtKB-EC"/>
</dbReference>
<organism evidence="3 4">
    <name type="scientific">Dichanthelium oligosanthes</name>
    <dbReference type="NCBI Taxonomy" id="888268"/>
    <lineage>
        <taxon>Eukaryota</taxon>
        <taxon>Viridiplantae</taxon>
        <taxon>Streptophyta</taxon>
        <taxon>Embryophyta</taxon>
        <taxon>Tracheophyta</taxon>
        <taxon>Spermatophyta</taxon>
        <taxon>Magnoliopsida</taxon>
        <taxon>Liliopsida</taxon>
        <taxon>Poales</taxon>
        <taxon>Poaceae</taxon>
        <taxon>PACMAD clade</taxon>
        <taxon>Panicoideae</taxon>
        <taxon>Panicodae</taxon>
        <taxon>Paniceae</taxon>
        <taxon>Dichantheliinae</taxon>
        <taxon>Dichanthelium</taxon>
    </lineage>
</organism>
<dbReference type="STRING" id="888268.A0A1E5V5S4"/>
<dbReference type="Pfam" id="PF06026">
    <property type="entry name" value="Rib_5-P_isom_A"/>
    <property type="match status" value="1"/>
</dbReference>
<dbReference type="AlphaFoldDB" id="A0A1E5V5S4"/>
<evidence type="ECO:0000313" key="3">
    <source>
        <dbReference type="EMBL" id="OEL20335.1"/>
    </source>
</evidence>
<proteinExistence type="predicted"/>
<comment type="catalytic activity">
    <reaction evidence="1">
        <text>aldehydo-D-ribose 5-phosphate = D-ribulose 5-phosphate</text>
        <dbReference type="Rhea" id="RHEA:14657"/>
        <dbReference type="ChEBI" id="CHEBI:58121"/>
        <dbReference type="ChEBI" id="CHEBI:58273"/>
        <dbReference type="EC" id="5.3.1.6"/>
    </reaction>
</comment>
<comment type="pathway">
    <text evidence="2">Carbohydrate degradation.</text>
</comment>
<dbReference type="OrthoDB" id="1555531at2759"/>
<accession>A0A1E5V5S4</accession>
<reference evidence="3 4" key="1">
    <citation type="submission" date="2016-09" db="EMBL/GenBank/DDBJ databases">
        <title>The draft genome of Dichanthelium oligosanthes: A C3 panicoid grass species.</title>
        <authorList>
            <person name="Studer A.J."/>
            <person name="Schnable J.C."/>
            <person name="Brutnell T.P."/>
        </authorList>
    </citation>
    <scope>NUCLEOTIDE SEQUENCE [LARGE SCALE GENOMIC DNA]</scope>
    <source>
        <strain evidence="4">cv. Kellogg 1175</strain>
        <tissue evidence="3">Leaf</tissue>
    </source>
</reference>
<sequence>MIKGAGESFIVIVDESKLMRRLGCTGAIPVEVIPFGAAHTLGLTRKVFDGLPGFHARLRTVKKDNSEQDSALFVTNNGNYIMEMFFEDGIHGNVCDISDRLLQITGVVEHGMFLGMATAVIVANKDGTVAVPAGEEKQSEALAQVISSGLLRV</sequence>
<protein>
    <recommendedName>
        <fullName evidence="5">Ribose-5-phosphate isomerase</fullName>
    </recommendedName>
</protein>
<dbReference type="EMBL" id="LWDX02050986">
    <property type="protein sequence ID" value="OEL20335.1"/>
    <property type="molecule type" value="Genomic_DNA"/>
</dbReference>
<gene>
    <name evidence="3" type="ORF">BAE44_0018647</name>
</gene>
<name>A0A1E5V5S4_9POAL</name>
<dbReference type="Proteomes" id="UP000095767">
    <property type="component" value="Unassembled WGS sequence"/>
</dbReference>
<keyword evidence="4" id="KW-1185">Reference proteome</keyword>
<comment type="caution">
    <text evidence="3">The sequence shown here is derived from an EMBL/GenBank/DDBJ whole genome shotgun (WGS) entry which is preliminary data.</text>
</comment>
<dbReference type="PANTHER" id="PTHR43748">
    <property type="entry name" value="RIBOSE-5-PHOSPHATE ISOMERASE 3, CHLOROPLASTIC-RELATED"/>
    <property type="match status" value="1"/>
</dbReference>
<evidence type="ECO:0008006" key="5">
    <source>
        <dbReference type="Google" id="ProtNLM"/>
    </source>
</evidence>
<evidence type="ECO:0000256" key="2">
    <source>
        <dbReference type="ARBA" id="ARBA00004921"/>
    </source>
</evidence>
<dbReference type="GO" id="GO:0009052">
    <property type="term" value="P:pentose-phosphate shunt, non-oxidative branch"/>
    <property type="evidence" value="ECO:0007669"/>
    <property type="project" value="InterPro"/>
</dbReference>
<dbReference type="InterPro" id="IPR050262">
    <property type="entry name" value="Ribose-5P_isomerase"/>
</dbReference>
<evidence type="ECO:0000256" key="1">
    <source>
        <dbReference type="ARBA" id="ARBA00001713"/>
    </source>
</evidence>
<dbReference type="SUPFAM" id="SSF75445">
    <property type="entry name" value="D-ribose-5-phosphate isomerase (RpiA), lid domain"/>
    <property type="match status" value="1"/>
</dbReference>